<dbReference type="GO" id="GO:0005975">
    <property type="term" value="P:carbohydrate metabolic process"/>
    <property type="evidence" value="ECO:0007669"/>
    <property type="project" value="InterPro"/>
</dbReference>
<dbReference type="EMBL" id="CM035414">
    <property type="protein sequence ID" value="KAH7428926.1"/>
    <property type="molecule type" value="Genomic_DNA"/>
</dbReference>
<comment type="caution">
    <text evidence="6">The sequence shown here is derived from an EMBL/GenBank/DDBJ whole genome shotgun (WGS) entry which is preliminary data.</text>
</comment>
<dbReference type="InterPro" id="IPR011050">
    <property type="entry name" value="Pectin_lyase_fold/virulence"/>
</dbReference>
<name>A0A8T2U4X0_CERRI</name>
<dbReference type="OMA" id="TISGIYM"/>
<evidence type="ECO:0000256" key="2">
    <source>
        <dbReference type="ARBA" id="ARBA00022801"/>
    </source>
</evidence>
<dbReference type="PANTHER" id="PTHR31339">
    <property type="entry name" value="PECTIN LYASE-RELATED"/>
    <property type="match status" value="1"/>
</dbReference>
<proteinExistence type="inferred from homology"/>
<dbReference type="InterPro" id="IPR000743">
    <property type="entry name" value="Glyco_hydro_28"/>
</dbReference>
<sequence>MHRVGSLGFLLLHLFLFPFCEPGIAHAVFDFEALSAAESCLNESSLPGRAHVLSIADFGAVGDGVTLNTRAFHDAVNQLASIHASLGGGTQLIIPPGRWLTGSFNLTSHFTLYLQKGAVLLASQVMQDWPVIDPLPSYGRGRERLGGRYISFIYGLELVDVIITGERGTIDGQGAPWWESWYNRTLMYTRGHLLEFVSSKKIIITNVVLQNSPFWTVHPVYCEDVIVKGVSIFAPQSAPNTDGIDPDSCTNVCIEDCYIENGDDLVSIKSGWDEYGIAVGLPSAGIIVRRVTGTTPFSGISIGSEMSGGVKNVFVKDVNIIDSGTGIRIKAAPGRGGYIKNVTFVDITMAKMLKAIDITMDAGEHPDDNFDPNALPIVRGLYFDNILGQNITSAGRFLGLKESPLQDLCMSRIALNLSSPGSWYCSYLEGEASSVDPLVCPNFQNSNGADCRVR</sequence>
<evidence type="ECO:0000256" key="4">
    <source>
        <dbReference type="RuleBase" id="RU361169"/>
    </source>
</evidence>
<feature type="signal peptide" evidence="5">
    <location>
        <begin position="1"/>
        <end position="27"/>
    </location>
</feature>
<dbReference type="InterPro" id="IPR006626">
    <property type="entry name" value="PbH1"/>
</dbReference>
<comment type="similarity">
    <text evidence="1 4">Belongs to the glycosyl hydrolase 28 family.</text>
</comment>
<dbReference type="SUPFAM" id="SSF51126">
    <property type="entry name" value="Pectin lyase-like"/>
    <property type="match status" value="1"/>
</dbReference>
<evidence type="ECO:0000256" key="3">
    <source>
        <dbReference type="ARBA" id="ARBA00023295"/>
    </source>
</evidence>
<dbReference type="InterPro" id="IPR051801">
    <property type="entry name" value="GH28_Enzymes"/>
</dbReference>
<keyword evidence="2 4" id="KW-0378">Hydrolase</keyword>
<organism evidence="6 7">
    <name type="scientific">Ceratopteris richardii</name>
    <name type="common">Triangle waterfern</name>
    <dbReference type="NCBI Taxonomy" id="49495"/>
    <lineage>
        <taxon>Eukaryota</taxon>
        <taxon>Viridiplantae</taxon>
        <taxon>Streptophyta</taxon>
        <taxon>Embryophyta</taxon>
        <taxon>Tracheophyta</taxon>
        <taxon>Polypodiopsida</taxon>
        <taxon>Polypodiidae</taxon>
        <taxon>Polypodiales</taxon>
        <taxon>Pteridineae</taxon>
        <taxon>Pteridaceae</taxon>
        <taxon>Parkerioideae</taxon>
        <taxon>Ceratopteris</taxon>
    </lineage>
</organism>
<keyword evidence="5" id="KW-0732">Signal</keyword>
<dbReference type="SMART" id="SM00710">
    <property type="entry name" value="PbH1"/>
    <property type="match status" value="4"/>
</dbReference>
<accession>A0A8T2U4X0</accession>
<feature type="chain" id="PRO_5035819312" description="Polygalacturonase" evidence="5">
    <location>
        <begin position="28"/>
        <end position="454"/>
    </location>
</feature>
<evidence type="ECO:0000313" key="7">
    <source>
        <dbReference type="Proteomes" id="UP000825935"/>
    </source>
</evidence>
<evidence type="ECO:0000256" key="1">
    <source>
        <dbReference type="ARBA" id="ARBA00008834"/>
    </source>
</evidence>
<reference evidence="6" key="1">
    <citation type="submission" date="2021-08" db="EMBL/GenBank/DDBJ databases">
        <title>WGS assembly of Ceratopteris richardii.</title>
        <authorList>
            <person name="Marchant D.B."/>
            <person name="Chen G."/>
            <person name="Jenkins J."/>
            <person name="Shu S."/>
            <person name="Leebens-Mack J."/>
            <person name="Grimwood J."/>
            <person name="Schmutz J."/>
            <person name="Soltis P."/>
            <person name="Soltis D."/>
            <person name="Chen Z.-H."/>
        </authorList>
    </citation>
    <scope>NUCLEOTIDE SEQUENCE</scope>
    <source>
        <strain evidence="6">Whitten #5841</strain>
        <tissue evidence="6">Leaf</tissue>
    </source>
</reference>
<gene>
    <name evidence="6" type="ORF">KP509_09G023500</name>
</gene>
<dbReference type="Proteomes" id="UP000825935">
    <property type="component" value="Chromosome 9"/>
</dbReference>
<evidence type="ECO:0000313" key="6">
    <source>
        <dbReference type="EMBL" id="KAH7428926.1"/>
    </source>
</evidence>
<dbReference type="InterPro" id="IPR012334">
    <property type="entry name" value="Pectin_lyas_fold"/>
</dbReference>
<evidence type="ECO:0008006" key="8">
    <source>
        <dbReference type="Google" id="ProtNLM"/>
    </source>
</evidence>
<protein>
    <recommendedName>
        <fullName evidence="8">Polygalacturonase</fullName>
    </recommendedName>
</protein>
<evidence type="ECO:0000256" key="5">
    <source>
        <dbReference type="SAM" id="SignalP"/>
    </source>
</evidence>
<dbReference type="Pfam" id="PF00295">
    <property type="entry name" value="Glyco_hydro_28"/>
    <property type="match status" value="1"/>
</dbReference>
<dbReference type="PANTHER" id="PTHR31339:SF9">
    <property type="entry name" value="PLASMIN AND FIBRONECTIN-BINDING PROTEIN A"/>
    <property type="match status" value="1"/>
</dbReference>
<dbReference type="GO" id="GO:0004650">
    <property type="term" value="F:polygalacturonase activity"/>
    <property type="evidence" value="ECO:0007669"/>
    <property type="project" value="InterPro"/>
</dbReference>
<keyword evidence="3 4" id="KW-0326">Glycosidase</keyword>
<dbReference type="Gene3D" id="2.160.20.10">
    <property type="entry name" value="Single-stranded right-handed beta-helix, Pectin lyase-like"/>
    <property type="match status" value="1"/>
</dbReference>
<keyword evidence="7" id="KW-1185">Reference proteome</keyword>
<dbReference type="OrthoDB" id="187139at2759"/>
<dbReference type="AlphaFoldDB" id="A0A8T2U4X0"/>